<evidence type="ECO:0000313" key="2">
    <source>
        <dbReference type="Proteomes" id="UP000219271"/>
    </source>
</evidence>
<proteinExistence type="predicted"/>
<accession>A0A286DMC9</accession>
<dbReference type="Proteomes" id="UP000219271">
    <property type="component" value="Unassembled WGS sequence"/>
</dbReference>
<dbReference type="GO" id="GO:0015689">
    <property type="term" value="P:molybdate ion transport"/>
    <property type="evidence" value="ECO:0007669"/>
    <property type="project" value="TreeGrafter"/>
</dbReference>
<dbReference type="EMBL" id="OCMY01000002">
    <property type="protein sequence ID" value="SOD59897.1"/>
    <property type="molecule type" value="Genomic_DNA"/>
</dbReference>
<gene>
    <name evidence="1" type="ORF">SAMN06273570_4490</name>
</gene>
<dbReference type="Pfam" id="PF13531">
    <property type="entry name" value="SBP_bac_11"/>
    <property type="match status" value="1"/>
</dbReference>
<dbReference type="AlphaFoldDB" id="A0A286DMC9"/>
<reference evidence="2" key="1">
    <citation type="submission" date="2017-09" db="EMBL/GenBank/DDBJ databases">
        <authorList>
            <person name="Varghese N."/>
            <person name="Submissions S."/>
        </authorList>
    </citation>
    <scope>NUCLEOTIDE SEQUENCE [LARGE SCALE GENOMIC DNA]</scope>
    <source>
        <strain evidence="2">JKS000234</strain>
    </source>
</reference>
<dbReference type="InterPro" id="IPR050682">
    <property type="entry name" value="ModA/WtpA"/>
</dbReference>
<protein>
    <submittedName>
        <fullName evidence="1">Molybdate transport system substrate-binding protein</fullName>
    </submittedName>
</protein>
<evidence type="ECO:0000313" key="1">
    <source>
        <dbReference type="EMBL" id="SOD59897.1"/>
    </source>
</evidence>
<dbReference type="PANTHER" id="PTHR30632:SF0">
    <property type="entry name" value="SULFATE-BINDING PROTEIN"/>
    <property type="match status" value="1"/>
</dbReference>
<dbReference type="PANTHER" id="PTHR30632">
    <property type="entry name" value="MOLYBDATE-BINDING PERIPLASMIC PROTEIN"/>
    <property type="match status" value="1"/>
</dbReference>
<dbReference type="OrthoDB" id="516817at2"/>
<name>A0A286DMC9_9GAMM</name>
<sequence>MTTLQILAAGSLRAVWPDLEKHFTSLTGLAMTTDFAPAGLLRQRIEAGEHCDFFASANMLHPQRLLAQGRACAVGIFAANALCLTVNRDVVTQGDDWLALLRRNDLRLATSTPHCDPSGDYTWQLFDNIERLHHGLGERIRRKARPLVGGAESLALPAGELAAQWLIEHHYADTFIGYVSYAPRLRRCTGLQVFDIPEPYNVQAEYGWACCSPAAQPFAQFIMSGMAQRILQQHGFQLAR</sequence>
<keyword evidence="2" id="KW-1185">Reference proteome</keyword>
<organism evidence="1 2">
    <name type="scientific">Candidatus Pantoea floridensis</name>
    <dbReference type="NCBI Taxonomy" id="1938870"/>
    <lineage>
        <taxon>Bacteria</taxon>
        <taxon>Pseudomonadati</taxon>
        <taxon>Pseudomonadota</taxon>
        <taxon>Gammaproteobacteria</taxon>
        <taxon>Enterobacterales</taxon>
        <taxon>Erwiniaceae</taxon>
        <taxon>Pantoea</taxon>
    </lineage>
</organism>
<dbReference type="Gene3D" id="3.40.190.10">
    <property type="entry name" value="Periplasmic binding protein-like II"/>
    <property type="match status" value="2"/>
</dbReference>
<dbReference type="GO" id="GO:0030973">
    <property type="term" value="F:molybdate ion binding"/>
    <property type="evidence" value="ECO:0007669"/>
    <property type="project" value="TreeGrafter"/>
</dbReference>
<dbReference type="SUPFAM" id="SSF53850">
    <property type="entry name" value="Periplasmic binding protein-like II"/>
    <property type="match status" value="1"/>
</dbReference>
<dbReference type="RefSeq" id="WP_097097953.1">
    <property type="nucleotide sequence ID" value="NZ_OCMY01000002.1"/>
</dbReference>